<dbReference type="Proteomes" id="UP000245699">
    <property type="component" value="Unassembled WGS sequence"/>
</dbReference>
<feature type="compositionally biased region" description="Polar residues" evidence="1">
    <location>
        <begin position="758"/>
        <end position="787"/>
    </location>
</feature>
<dbReference type="STRING" id="61424.A0A2T9Y720"/>
<organism evidence="2 3">
    <name type="scientific">Furculomyces boomerangus</name>
    <dbReference type="NCBI Taxonomy" id="61424"/>
    <lineage>
        <taxon>Eukaryota</taxon>
        <taxon>Fungi</taxon>
        <taxon>Fungi incertae sedis</taxon>
        <taxon>Zoopagomycota</taxon>
        <taxon>Kickxellomycotina</taxon>
        <taxon>Harpellomycetes</taxon>
        <taxon>Harpellales</taxon>
        <taxon>Harpellaceae</taxon>
        <taxon>Furculomyces</taxon>
    </lineage>
</organism>
<gene>
    <name evidence="2" type="ORF">BB559_005709</name>
</gene>
<evidence type="ECO:0000256" key="1">
    <source>
        <dbReference type="SAM" id="MobiDB-lite"/>
    </source>
</evidence>
<keyword evidence="3" id="KW-1185">Reference proteome</keyword>
<feature type="compositionally biased region" description="Basic residues" evidence="1">
    <location>
        <begin position="791"/>
        <end position="800"/>
    </location>
</feature>
<feature type="region of interest" description="Disordered" evidence="1">
    <location>
        <begin position="138"/>
        <end position="164"/>
    </location>
</feature>
<name>A0A2T9Y720_9FUNG</name>
<comment type="caution">
    <text evidence="2">The sequence shown here is derived from an EMBL/GenBank/DDBJ whole genome shotgun (WGS) entry which is preliminary data.</text>
</comment>
<feature type="region of interest" description="Disordered" evidence="1">
    <location>
        <begin position="741"/>
        <end position="814"/>
    </location>
</feature>
<dbReference type="OrthoDB" id="515401at2759"/>
<dbReference type="AlphaFoldDB" id="A0A2T9Y720"/>
<evidence type="ECO:0000313" key="2">
    <source>
        <dbReference type="EMBL" id="PVU88141.1"/>
    </source>
</evidence>
<proteinExistence type="predicted"/>
<protein>
    <submittedName>
        <fullName evidence="2">Uncharacterized protein</fullName>
    </submittedName>
</protein>
<dbReference type="EMBL" id="MBFT01000655">
    <property type="protein sequence ID" value="PVU88141.1"/>
    <property type="molecule type" value="Genomic_DNA"/>
</dbReference>
<accession>A0A2T9Y720</accession>
<sequence>MIQNDILVDSSSFVKNCVTNLTSHPTISNKFKTDQLLNQDTWMWLLLGKELLQESRNVSFSLPNSQNSENSKIFSESADLWKVIYQACNFLPDGNRLRNIIWRTSTILLEKSENHTSHSNNSSVLSKFDCDDHPKKTNLLSNIDSSPTQKTLVPPSPTQNSPFSRLKKLSQTIFPKTRCNRTKKCAKSMPFGHSSDYVILKSYISTQPKLSLPSFIQSTPKTFYDSDPEIKRRSIDRAKKCSYFLKSIKTKNSLEKPKNICTKSILSKRTNSNTEISSMDKQQKANNPDLANQLNSTFISNKTEIDCALSSNSCSNSGNTSLDYNTLYESIQTLNQDQSNINSVLGSVPKALLYMSKLNINQKRALLANLGIVSQSDNLSNKTLNDDLDFANQNIYKPNQQQSIYMNQELDTISNQNFGNPFTKTQMQSYSEGVNESLSQINMFPDDGGFTRHLRMHVKNQNEADFYAPQKLINNQITDSTIAPSFVESIFSTILNQENIYDEHTSSPNSSSNHSDYEIDDQISINNGTDSAYLPKDTEMVDLSSLFNNQISQLPTQRLSISVKDNFDIQNSLSNGIQTSISQLCNMHTNVSGQLDQLIAELSVQNAFSQSTNMLNNTQSKVGVSVSDVSVVDNKIDQNRNDPVGSPFESDLSALMKPEQLENDPILSFLKGFNYDSNLNECINPALLNSAVKTSLYSEDLIKNEFGQHEEKTPENEQFCSNSVDEEISALEQLYGIKLLSPNKNGHKRKSEDLTRHSLPNESFSPSEETAIDSNQTYDTQSFGSSEKQIKKAKNQKKKSNTRDRKCEYNSEGTQRKRHYGEEMLKGNHCAMHANSASAITPISYRYHIPNLHMVQSQEYANFAKSLNSGQNLSIYENLLINPVTIKHTSMKPNNQ</sequence>
<feature type="compositionally biased region" description="Polar residues" evidence="1">
    <location>
        <begin position="138"/>
        <end position="151"/>
    </location>
</feature>
<reference evidence="2 3" key="1">
    <citation type="journal article" date="2018" name="MBio">
        <title>Comparative Genomics Reveals the Core Gene Toolbox for the Fungus-Insect Symbiosis.</title>
        <authorList>
            <person name="Wang Y."/>
            <person name="Stata M."/>
            <person name="Wang W."/>
            <person name="Stajich J.E."/>
            <person name="White M.M."/>
            <person name="Moncalvo J.M."/>
        </authorList>
    </citation>
    <scope>NUCLEOTIDE SEQUENCE [LARGE SCALE GENOMIC DNA]</scope>
    <source>
        <strain evidence="2 3">AUS-77-4</strain>
    </source>
</reference>
<evidence type="ECO:0000313" key="3">
    <source>
        <dbReference type="Proteomes" id="UP000245699"/>
    </source>
</evidence>